<evidence type="ECO:0000256" key="2">
    <source>
        <dbReference type="SAM" id="Phobius"/>
    </source>
</evidence>
<name>A0ABV3DKM4_9ACTN</name>
<feature type="transmembrane region" description="Helical" evidence="2">
    <location>
        <begin position="323"/>
        <end position="353"/>
    </location>
</feature>
<evidence type="ECO:0000313" key="3">
    <source>
        <dbReference type="EMBL" id="MEU8136305.1"/>
    </source>
</evidence>
<feature type="transmembrane region" description="Helical" evidence="2">
    <location>
        <begin position="26"/>
        <end position="45"/>
    </location>
</feature>
<protein>
    <submittedName>
        <fullName evidence="3">Uncharacterized protein</fullName>
    </submittedName>
</protein>
<proteinExistence type="predicted"/>
<feature type="transmembrane region" description="Helical" evidence="2">
    <location>
        <begin position="405"/>
        <end position="422"/>
    </location>
</feature>
<feature type="transmembrane region" description="Helical" evidence="2">
    <location>
        <begin position="434"/>
        <end position="453"/>
    </location>
</feature>
<feature type="transmembrane region" description="Helical" evidence="2">
    <location>
        <begin position="365"/>
        <end position="385"/>
    </location>
</feature>
<feature type="transmembrane region" description="Helical" evidence="2">
    <location>
        <begin position="465"/>
        <end position="487"/>
    </location>
</feature>
<reference evidence="3 4" key="1">
    <citation type="submission" date="2024-06" db="EMBL/GenBank/DDBJ databases">
        <title>The Natural Products Discovery Center: Release of the First 8490 Sequenced Strains for Exploring Actinobacteria Biosynthetic Diversity.</title>
        <authorList>
            <person name="Kalkreuter E."/>
            <person name="Kautsar S.A."/>
            <person name="Yang D."/>
            <person name="Bader C.D."/>
            <person name="Teijaro C.N."/>
            <person name="Fluegel L."/>
            <person name="Davis C.M."/>
            <person name="Simpson J.R."/>
            <person name="Lauterbach L."/>
            <person name="Steele A.D."/>
            <person name="Gui C."/>
            <person name="Meng S."/>
            <person name="Li G."/>
            <person name="Viehrig K."/>
            <person name="Ye F."/>
            <person name="Su P."/>
            <person name="Kiefer A.F."/>
            <person name="Nichols A."/>
            <person name="Cepeda A.J."/>
            <person name="Yan W."/>
            <person name="Fan B."/>
            <person name="Jiang Y."/>
            <person name="Adhikari A."/>
            <person name="Zheng C.-J."/>
            <person name="Schuster L."/>
            <person name="Cowan T.M."/>
            <person name="Smanski M.J."/>
            <person name="Chevrette M.G."/>
            <person name="De Carvalho L.P.S."/>
            <person name="Shen B."/>
        </authorList>
    </citation>
    <scope>NUCLEOTIDE SEQUENCE [LARGE SCALE GENOMIC DNA]</scope>
    <source>
        <strain evidence="3 4">NPDC048946</strain>
    </source>
</reference>
<gene>
    <name evidence="3" type="ORF">AB0C36_22695</name>
</gene>
<feature type="transmembrane region" description="Helical" evidence="2">
    <location>
        <begin position="132"/>
        <end position="153"/>
    </location>
</feature>
<feature type="region of interest" description="Disordered" evidence="1">
    <location>
        <begin position="680"/>
        <end position="700"/>
    </location>
</feature>
<keyword evidence="2" id="KW-0812">Transmembrane</keyword>
<feature type="transmembrane region" description="Helical" evidence="2">
    <location>
        <begin position="102"/>
        <end position="120"/>
    </location>
</feature>
<keyword evidence="2" id="KW-1133">Transmembrane helix</keyword>
<dbReference type="RefSeq" id="WP_358356714.1">
    <property type="nucleotide sequence ID" value="NZ_JBEZFP010000060.1"/>
</dbReference>
<feature type="compositionally biased region" description="Pro residues" evidence="1">
    <location>
        <begin position="682"/>
        <end position="700"/>
    </location>
</feature>
<evidence type="ECO:0000313" key="4">
    <source>
        <dbReference type="Proteomes" id="UP001551482"/>
    </source>
</evidence>
<accession>A0ABV3DKM4</accession>
<sequence length="700" mass="75876">MLMSAGKRFPAEQWGTVRRIWLKQPYAVRVVELLALAWLLPLATHAVKADALLLLVMLLVTSSLLRAGGTLLDRLMIGAALLAGTLLSSGLVFSVWPWGLEPVPVAGFILSVLVIAGAAAKRTPSLPLRLRGSDLMVVGAAVAAWLVVAWPALGRGFKWNLAYFSMNSTGDRIRHYTMFDAIHTTGGFTFINPDQAKPFLDSGFAENYPNGAAYLYSFLDIFLRSDVDSGTNTGAFQRYFWYATTGYAILVLAVVWGARWVAGPAVAGWRRGLTLGVVGGFMCSGIMIWLVWSGFDSELIGLVFLVMGTAVLVRYPNRPREQVLLFTMAIVGVAFSYPLFLPVMGVGAVGALWLFRARLLNKWTFIVAAAVSPLALIPALAPYLFGTLNPSEHLLVPGFAELTSRRMLAAVAVVLIIAYVFGKARRSISNRAMAWQLFTVGSAMVLVTVYQHLKTGANSYYSEKYVHAGVLFACLAVGPAMLLLNVPRVKLALGHRQRRAVSGVAVVAAALAGVLATGAIAWNKPVMVAGRPAYDTTWGAVWMAGKPQTQTPIARELRTMYNAGLIGDGKPTLVIVGWPWGNVIANLELGAINHHLGLTMKIGEELPKRGGEKEVFTYWAAAQRWVDNLETYIRQTDRELRIVTFEPHVATRLQAAVDQTPGSKVEIVWLADKYGTRGVIPAPAPPPPPAPAPVPAPVKR</sequence>
<keyword evidence="2" id="KW-0472">Membrane</keyword>
<feature type="transmembrane region" description="Helical" evidence="2">
    <location>
        <begin position="239"/>
        <end position="261"/>
    </location>
</feature>
<keyword evidence="4" id="KW-1185">Reference proteome</keyword>
<feature type="transmembrane region" description="Helical" evidence="2">
    <location>
        <begin position="299"/>
        <end position="317"/>
    </location>
</feature>
<evidence type="ECO:0000256" key="1">
    <source>
        <dbReference type="SAM" id="MobiDB-lite"/>
    </source>
</evidence>
<comment type="caution">
    <text evidence="3">The sequence shown here is derived from an EMBL/GenBank/DDBJ whole genome shotgun (WGS) entry which is preliminary data.</text>
</comment>
<dbReference type="EMBL" id="JBEZFP010000060">
    <property type="protein sequence ID" value="MEU8136305.1"/>
    <property type="molecule type" value="Genomic_DNA"/>
</dbReference>
<feature type="transmembrane region" description="Helical" evidence="2">
    <location>
        <begin position="273"/>
        <end position="292"/>
    </location>
</feature>
<feature type="transmembrane region" description="Helical" evidence="2">
    <location>
        <begin position="499"/>
        <end position="522"/>
    </location>
</feature>
<feature type="transmembrane region" description="Helical" evidence="2">
    <location>
        <begin position="75"/>
        <end position="96"/>
    </location>
</feature>
<dbReference type="Proteomes" id="UP001551482">
    <property type="component" value="Unassembled WGS sequence"/>
</dbReference>
<organism evidence="3 4">
    <name type="scientific">Streptodolium elevatio</name>
    <dbReference type="NCBI Taxonomy" id="3157996"/>
    <lineage>
        <taxon>Bacteria</taxon>
        <taxon>Bacillati</taxon>
        <taxon>Actinomycetota</taxon>
        <taxon>Actinomycetes</taxon>
        <taxon>Kitasatosporales</taxon>
        <taxon>Streptomycetaceae</taxon>
        <taxon>Streptodolium</taxon>
    </lineage>
</organism>